<dbReference type="PANTHER" id="PTHR11741">
    <property type="entry name" value="ELONGATION FACTOR TS"/>
    <property type="match status" value="1"/>
</dbReference>
<evidence type="ECO:0000256" key="2">
    <source>
        <dbReference type="ARBA" id="ARBA00016956"/>
    </source>
</evidence>
<dbReference type="GO" id="GO:0005737">
    <property type="term" value="C:cytoplasm"/>
    <property type="evidence" value="ECO:0007669"/>
    <property type="project" value="UniProtKB-SubCell"/>
</dbReference>
<dbReference type="Pfam" id="PF00889">
    <property type="entry name" value="EF_TS"/>
    <property type="match status" value="1"/>
</dbReference>
<evidence type="ECO:0000256" key="3">
    <source>
        <dbReference type="ARBA" id="ARBA00022768"/>
    </source>
</evidence>
<dbReference type="InterPro" id="IPR014039">
    <property type="entry name" value="Transl_elong_EFTs/EF1B_dimer"/>
</dbReference>
<dbReference type="Proteomes" id="UP000033861">
    <property type="component" value="Unassembled WGS sequence"/>
</dbReference>
<dbReference type="CDD" id="cd14275">
    <property type="entry name" value="UBA_EF-Ts"/>
    <property type="match status" value="1"/>
</dbReference>
<evidence type="ECO:0000313" key="7">
    <source>
        <dbReference type="EMBL" id="KKT45377.1"/>
    </source>
</evidence>
<dbReference type="Gene3D" id="1.10.8.10">
    <property type="entry name" value="DNA helicase RuvA subunit, C-terminal domain"/>
    <property type="match status" value="1"/>
</dbReference>
<evidence type="ECO:0000313" key="8">
    <source>
        <dbReference type="Proteomes" id="UP000033861"/>
    </source>
</evidence>
<feature type="domain" description="Translation elongation factor EFTs/EF1B dimerisation" evidence="6">
    <location>
        <begin position="69"/>
        <end position="147"/>
    </location>
</feature>
<protein>
    <recommendedName>
        <fullName evidence="2 5">Elongation factor Ts</fullName>
        <shortName evidence="5">EF-Ts</shortName>
    </recommendedName>
</protein>
<gene>
    <name evidence="5" type="primary">tsf</name>
    <name evidence="7" type="ORF">UW35_C0038G0010</name>
</gene>
<evidence type="ECO:0000259" key="6">
    <source>
        <dbReference type="Pfam" id="PF00889"/>
    </source>
</evidence>
<dbReference type="HAMAP" id="MF_00050">
    <property type="entry name" value="EF_Ts"/>
    <property type="match status" value="1"/>
</dbReference>
<feature type="region of interest" description="Involved in Mg(2+) ion dislocation from EF-Tu" evidence="5">
    <location>
        <begin position="78"/>
        <end position="81"/>
    </location>
</feature>
<dbReference type="InterPro" id="IPR009060">
    <property type="entry name" value="UBA-like_sf"/>
</dbReference>
<dbReference type="GO" id="GO:0003746">
    <property type="term" value="F:translation elongation factor activity"/>
    <property type="evidence" value="ECO:0007669"/>
    <property type="project" value="UniProtKB-UniRule"/>
</dbReference>
<name>A0A0G1JN37_9BACT</name>
<proteinExistence type="inferred from homology"/>
<comment type="function">
    <text evidence="5">Associates with the EF-Tu.GDP complex and induces the exchange of GDP to GTP. It remains bound to the aminoacyl-tRNA.EF-Tu.GTP complex up to the GTP hydrolysis stage on the ribosome.</text>
</comment>
<keyword evidence="3 5" id="KW-0251">Elongation factor</keyword>
<keyword evidence="4 5" id="KW-0648">Protein biosynthesis</keyword>
<comment type="similarity">
    <text evidence="1 5">Belongs to the EF-Ts family.</text>
</comment>
<dbReference type="PANTHER" id="PTHR11741:SF0">
    <property type="entry name" value="ELONGATION FACTOR TS, MITOCHONDRIAL"/>
    <property type="match status" value="1"/>
</dbReference>
<organism evidence="7 8">
    <name type="scientific">Candidatus Collierbacteria bacterium GW2011_GWF2_44_15</name>
    <dbReference type="NCBI Taxonomy" id="1618404"/>
    <lineage>
        <taxon>Bacteria</taxon>
        <taxon>Candidatus Collieribacteriota</taxon>
    </lineage>
</organism>
<dbReference type="NCBIfam" id="TIGR00116">
    <property type="entry name" value="tsf"/>
    <property type="match status" value="1"/>
</dbReference>
<dbReference type="FunFam" id="1.10.8.10:FF:000001">
    <property type="entry name" value="Elongation factor Ts"/>
    <property type="match status" value="1"/>
</dbReference>
<sequence length="150" mass="16558">MLDKIKELREKTGAGIMDAKKAIEESKGDMDKAIEIIKAKGLAKAESKSDREVRSGLVYCYTHNGGTAAAMVELACETDFVAKTPEFEALCKEVAMQVVSMNPLNVEELMKQAYIRDAAVTIEQLVKTLVGKTGENIRVIRFARFKLGEE</sequence>
<dbReference type="Gene3D" id="3.30.479.20">
    <property type="entry name" value="Elongation factor Ts, dimerisation domain"/>
    <property type="match status" value="1"/>
</dbReference>
<dbReference type="EMBL" id="LCHZ01000038">
    <property type="protein sequence ID" value="KKT45377.1"/>
    <property type="molecule type" value="Genomic_DNA"/>
</dbReference>
<dbReference type="PATRIC" id="fig|1618404.3.peg.802"/>
<dbReference type="InterPro" id="IPR001816">
    <property type="entry name" value="Transl_elong_EFTs/EF1B"/>
</dbReference>
<accession>A0A0G1JN37</accession>
<dbReference type="SUPFAM" id="SSF46934">
    <property type="entry name" value="UBA-like"/>
    <property type="match status" value="1"/>
</dbReference>
<evidence type="ECO:0000256" key="5">
    <source>
        <dbReference type="HAMAP-Rule" id="MF_00050"/>
    </source>
</evidence>
<comment type="subcellular location">
    <subcellularLocation>
        <location evidence="5">Cytoplasm</location>
    </subcellularLocation>
</comment>
<evidence type="ECO:0000256" key="4">
    <source>
        <dbReference type="ARBA" id="ARBA00022917"/>
    </source>
</evidence>
<reference evidence="7 8" key="1">
    <citation type="journal article" date="2015" name="Nature">
        <title>rRNA introns, odd ribosomes, and small enigmatic genomes across a large radiation of phyla.</title>
        <authorList>
            <person name="Brown C.T."/>
            <person name="Hug L.A."/>
            <person name="Thomas B.C."/>
            <person name="Sharon I."/>
            <person name="Castelle C.J."/>
            <person name="Singh A."/>
            <person name="Wilkins M.J."/>
            <person name="Williams K.H."/>
            <person name="Banfield J.F."/>
        </authorList>
    </citation>
    <scope>NUCLEOTIDE SEQUENCE [LARGE SCALE GENOMIC DNA]</scope>
</reference>
<dbReference type="SUPFAM" id="SSF54713">
    <property type="entry name" value="Elongation factor Ts (EF-Ts), dimerisation domain"/>
    <property type="match status" value="1"/>
</dbReference>
<keyword evidence="5" id="KW-0963">Cytoplasm</keyword>
<comment type="caution">
    <text evidence="7">The sequence shown here is derived from an EMBL/GenBank/DDBJ whole genome shotgun (WGS) entry which is preliminary data.</text>
</comment>
<evidence type="ECO:0000256" key="1">
    <source>
        <dbReference type="ARBA" id="ARBA00005532"/>
    </source>
</evidence>
<dbReference type="InterPro" id="IPR036402">
    <property type="entry name" value="EF-Ts_dimer_sf"/>
</dbReference>
<dbReference type="STRING" id="1618404.UW35_C0038G0010"/>
<dbReference type="AlphaFoldDB" id="A0A0G1JN37"/>